<gene>
    <name evidence="1" type="ORF">NIES21_59810</name>
</gene>
<evidence type="ECO:0000313" key="2">
    <source>
        <dbReference type="Proteomes" id="UP000218287"/>
    </source>
</evidence>
<sequence>MIAEAGFSEGAMYELGDSGLLDVAEVDFVGLWGGVFMRLPLLIQ</sequence>
<name>A0A1Z4GRG0_9CYAN</name>
<proteinExistence type="predicted"/>
<keyword evidence="1" id="KW-0614">Plasmid</keyword>
<dbReference type="EMBL" id="AP018176">
    <property type="protein sequence ID" value="BAY20111.1"/>
    <property type="molecule type" value="Genomic_DNA"/>
</dbReference>
<accession>A0A1Z4GRG0</accession>
<reference evidence="1 2" key="1">
    <citation type="submission" date="2017-06" db="EMBL/GenBank/DDBJ databases">
        <title>Genome sequencing of cyanobaciteial culture collection at National Institute for Environmental Studies (NIES).</title>
        <authorList>
            <person name="Hirose Y."/>
            <person name="Shimura Y."/>
            <person name="Fujisawa T."/>
            <person name="Nakamura Y."/>
            <person name="Kawachi M."/>
        </authorList>
    </citation>
    <scope>NUCLEOTIDE SEQUENCE [LARGE SCALE GENOMIC DNA]</scope>
    <source>
        <strain evidence="1 2">NIES-21</strain>
        <plasmid evidence="2">Plasmid2 dna</plasmid>
    </source>
</reference>
<organism evidence="1 2">
    <name type="scientific">Anabaenopsis circularis NIES-21</name>
    <dbReference type="NCBI Taxonomy" id="1085406"/>
    <lineage>
        <taxon>Bacteria</taxon>
        <taxon>Bacillati</taxon>
        <taxon>Cyanobacteriota</taxon>
        <taxon>Cyanophyceae</taxon>
        <taxon>Nostocales</taxon>
        <taxon>Nodulariaceae</taxon>
        <taxon>Anabaenopsis</taxon>
    </lineage>
</organism>
<protein>
    <submittedName>
        <fullName evidence="1">Uncharacterized protein</fullName>
    </submittedName>
</protein>
<dbReference type="Proteomes" id="UP000218287">
    <property type="component" value="Plasmid Plasmid2 dna"/>
</dbReference>
<keyword evidence="2" id="KW-1185">Reference proteome</keyword>
<evidence type="ECO:0000313" key="1">
    <source>
        <dbReference type="EMBL" id="BAY20111.1"/>
    </source>
</evidence>
<dbReference type="AlphaFoldDB" id="A0A1Z4GRG0"/>
<geneLocation type="plasmid" evidence="2">
    <name>Plasmid2 dna</name>
</geneLocation>